<dbReference type="Gene3D" id="3.90.70.10">
    <property type="entry name" value="Cysteine proteinases"/>
    <property type="match status" value="1"/>
</dbReference>
<feature type="signal peptide" evidence="2">
    <location>
        <begin position="1"/>
        <end position="24"/>
    </location>
</feature>
<dbReference type="EMBL" id="QRHZ01000004">
    <property type="protein sequence ID" value="RHG17355.1"/>
    <property type="molecule type" value="Genomic_DNA"/>
</dbReference>
<organism evidence="4 5">
    <name type="scientific">Blautia obeum</name>
    <dbReference type="NCBI Taxonomy" id="40520"/>
    <lineage>
        <taxon>Bacteria</taxon>
        <taxon>Bacillati</taxon>
        <taxon>Bacillota</taxon>
        <taxon>Clostridia</taxon>
        <taxon>Lachnospirales</taxon>
        <taxon>Lachnospiraceae</taxon>
        <taxon>Blautia</taxon>
    </lineage>
</organism>
<dbReference type="SUPFAM" id="SSF54001">
    <property type="entry name" value="Cysteine proteinases"/>
    <property type="match status" value="1"/>
</dbReference>
<proteinExistence type="predicted"/>
<dbReference type="AlphaFoldDB" id="A0A414SDZ9"/>
<feature type="domain" description="Peptidase C1A papain C-terminal" evidence="3">
    <location>
        <begin position="149"/>
        <end position="216"/>
    </location>
</feature>
<feature type="chain" id="PRO_5019257072" description="Peptidase C1A papain C-terminal domain-containing protein" evidence="2">
    <location>
        <begin position="25"/>
        <end position="255"/>
    </location>
</feature>
<dbReference type="InterPro" id="IPR000668">
    <property type="entry name" value="Peptidase_C1A_C"/>
</dbReference>
<dbReference type="InterPro" id="IPR038765">
    <property type="entry name" value="Papain-like_cys_pep_sf"/>
</dbReference>
<protein>
    <recommendedName>
        <fullName evidence="3">Peptidase C1A papain C-terminal domain-containing protein</fullName>
    </recommendedName>
</protein>
<name>A0A414SDZ9_9FIRM</name>
<dbReference type="PROSITE" id="PS00139">
    <property type="entry name" value="THIOL_PROTEASE_CYS"/>
    <property type="match status" value="1"/>
</dbReference>
<evidence type="ECO:0000313" key="4">
    <source>
        <dbReference type="EMBL" id="RHG17355.1"/>
    </source>
</evidence>
<keyword evidence="2" id="KW-0732">Signal</keyword>
<dbReference type="RefSeq" id="WP_118197838.1">
    <property type="nucleotide sequence ID" value="NZ_JBCJBY010000001.1"/>
</dbReference>
<evidence type="ECO:0000256" key="1">
    <source>
        <dbReference type="SAM" id="MobiDB-lite"/>
    </source>
</evidence>
<feature type="region of interest" description="Disordered" evidence="1">
    <location>
        <begin position="47"/>
        <end position="85"/>
    </location>
</feature>
<sequence length="255" mass="27662">MKRKLLSMILAVTLAANLAVSVSAGDIDVMMSDDTVNENAVSEDIDQGITFDGEASDEDGTADAEVEMEENADEETDPEGEDTVEEDFADSEIDVFSDGAPEAGVNGHAVVGGYIPSDLDYNTPVYNGNDDARAVGVPAAYQSNINKYPEAKNQGSYGTCWAFSTMGLAEFDMINKGKFTKANDLSELQLAYFTYNFVQDPLGGTAGDTAHYYNENASVNYLNYGGNYEMAVRRLGQWIGAVNESDVHMEMMEIY</sequence>
<gene>
    <name evidence="4" type="ORF">DW272_09955</name>
</gene>
<feature type="compositionally biased region" description="Acidic residues" evidence="1">
    <location>
        <begin position="54"/>
        <end position="85"/>
    </location>
</feature>
<evidence type="ECO:0000313" key="5">
    <source>
        <dbReference type="Proteomes" id="UP000284220"/>
    </source>
</evidence>
<accession>A0A414SDZ9</accession>
<reference evidence="4 5" key="1">
    <citation type="submission" date="2018-08" db="EMBL/GenBank/DDBJ databases">
        <title>A genome reference for cultivated species of the human gut microbiota.</title>
        <authorList>
            <person name="Zou Y."/>
            <person name="Xue W."/>
            <person name="Luo G."/>
        </authorList>
    </citation>
    <scope>NUCLEOTIDE SEQUENCE [LARGE SCALE GENOMIC DNA]</scope>
    <source>
        <strain evidence="4 5">AM22-9LB</strain>
    </source>
</reference>
<dbReference type="Pfam" id="PF00112">
    <property type="entry name" value="Peptidase_C1"/>
    <property type="match status" value="1"/>
</dbReference>
<dbReference type="InterPro" id="IPR000169">
    <property type="entry name" value="Pept_cys_AS"/>
</dbReference>
<comment type="caution">
    <text evidence="4">The sequence shown here is derived from an EMBL/GenBank/DDBJ whole genome shotgun (WGS) entry which is preliminary data.</text>
</comment>
<dbReference type="Proteomes" id="UP000284220">
    <property type="component" value="Unassembled WGS sequence"/>
</dbReference>
<dbReference type="GO" id="GO:0006508">
    <property type="term" value="P:proteolysis"/>
    <property type="evidence" value="ECO:0007669"/>
    <property type="project" value="InterPro"/>
</dbReference>
<evidence type="ECO:0000259" key="3">
    <source>
        <dbReference type="Pfam" id="PF00112"/>
    </source>
</evidence>
<evidence type="ECO:0000256" key="2">
    <source>
        <dbReference type="SAM" id="SignalP"/>
    </source>
</evidence>
<dbReference type="GO" id="GO:0008234">
    <property type="term" value="F:cysteine-type peptidase activity"/>
    <property type="evidence" value="ECO:0007669"/>
    <property type="project" value="InterPro"/>
</dbReference>